<evidence type="ECO:0000256" key="7">
    <source>
        <dbReference type="SAM" id="SignalP"/>
    </source>
</evidence>
<feature type="domain" description="Ig-like" evidence="8">
    <location>
        <begin position="131"/>
        <end position="220"/>
    </location>
</feature>
<reference evidence="9 10" key="1">
    <citation type="journal article" date="2020" name="Nature">
        <title>Six reference-quality genomes reveal evolution of bat adaptations.</title>
        <authorList>
            <person name="Jebb D."/>
            <person name="Huang Z."/>
            <person name="Pippel M."/>
            <person name="Hughes G.M."/>
            <person name="Lavrichenko K."/>
            <person name="Devanna P."/>
            <person name="Winkler S."/>
            <person name="Jermiin L.S."/>
            <person name="Skirmuntt E.C."/>
            <person name="Katzourakis A."/>
            <person name="Burkitt-Gray L."/>
            <person name="Ray D.A."/>
            <person name="Sullivan K.A.M."/>
            <person name="Roscito J.G."/>
            <person name="Kirilenko B.M."/>
            <person name="Davalos L.M."/>
            <person name="Corthals A.P."/>
            <person name="Power M.L."/>
            <person name="Jones G."/>
            <person name="Ransome R.D."/>
            <person name="Dechmann D.K.N."/>
            <person name="Locatelli A.G."/>
            <person name="Puechmaille S.J."/>
            <person name="Fedrigo O."/>
            <person name="Jarvis E.D."/>
            <person name="Hiller M."/>
            <person name="Vernes S.C."/>
            <person name="Myers E.W."/>
            <person name="Teeling E.C."/>
        </authorList>
    </citation>
    <scope>NUCLEOTIDE SEQUENCE [LARGE SCALE GENOMIC DNA]</scope>
    <source>
        <strain evidence="9">MRouAeg1</strain>
        <tissue evidence="9">Muscle</tissue>
    </source>
</reference>
<dbReference type="InterPro" id="IPR036179">
    <property type="entry name" value="Ig-like_dom_sf"/>
</dbReference>
<evidence type="ECO:0000256" key="6">
    <source>
        <dbReference type="SAM" id="Phobius"/>
    </source>
</evidence>
<evidence type="ECO:0000256" key="1">
    <source>
        <dbReference type="ARBA" id="ARBA00004167"/>
    </source>
</evidence>
<keyword evidence="4 6" id="KW-0472">Membrane</keyword>
<dbReference type="Gene3D" id="2.60.40.10">
    <property type="entry name" value="Immunoglobulins"/>
    <property type="match status" value="2"/>
</dbReference>
<keyword evidence="3 6" id="KW-1133">Transmembrane helix</keyword>
<dbReference type="GO" id="GO:0033691">
    <property type="term" value="F:sialic acid binding"/>
    <property type="evidence" value="ECO:0007669"/>
    <property type="project" value="TreeGrafter"/>
</dbReference>
<protein>
    <recommendedName>
        <fullName evidence="8">Ig-like domain-containing protein</fullName>
    </recommendedName>
</protein>
<evidence type="ECO:0000256" key="5">
    <source>
        <dbReference type="SAM" id="MobiDB-lite"/>
    </source>
</evidence>
<comment type="subcellular location">
    <subcellularLocation>
        <location evidence="1">Membrane</location>
        <topology evidence="1">Single-pass membrane protein</topology>
    </subcellularLocation>
</comment>
<keyword evidence="10" id="KW-1185">Reference proteome</keyword>
<evidence type="ECO:0000256" key="4">
    <source>
        <dbReference type="ARBA" id="ARBA00023136"/>
    </source>
</evidence>
<gene>
    <name evidence="9" type="ORF">HJG63_009133</name>
</gene>
<keyword evidence="7" id="KW-0732">Signal</keyword>
<dbReference type="AlphaFoldDB" id="A0A7J8CIH2"/>
<feature type="signal peptide" evidence="7">
    <location>
        <begin position="1"/>
        <end position="16"/>
    </location>
</feature>
<dbReference type="GO" id="GO:0005886">
    <property type="term" value="C:plasma membrane"/>
    <property type="evidence" value="ECO:0007669"/>
    <property type="project" value="TreeGrafter"/>
</dbReference>
<evidence type="ECO:0000313" key="10">
    <source>
        <dbReference type="Proteomes" id="UP000593571"/>
    </source>
</evidence>
<dbReference type="SUPFAM" id="SSF48726">
    <property type="entry name" value="Immunoglobulin"/>
    <property type="match status" value="3"/>
</dbReference>
<evidence type="ECO:0000256" key="3">
    <source>
        <dbReference type="ARBA" id="ARBA00022989"/>
    </source>
</evidence>
<evidence type="ECO:0000259" key="8">
    <source>
        <dbReference type="PROSITE" id="PS50835"/>
    </source>
</evidence>
<dbReference type="EMBL" id="JACASE010000014">
    <property type="protein sequence ID" value="KAF6410665.1"/>
    <property type="molecule type" value="Genomic_DNA"/>
</dbReference>
<organism evidence="9 10">
    <name type="scientific">Rousettus aegyptiacus</name>
    <name type="common">Egyptian fruit bat</name>
    <name type="synonym">Pteropus aegyptiacus</name>
    <dbReference type="NCBI Taxonomy" id="9407"/>
    <lineage>
        <taxon>Eukaryota</taxon>
        <taxon>Metazoa</taxon>
        <taxon>Chordata</taxon>
        <taxon>Craniata</taxon>
        <taxon>Vertebrata</taxon>
        <taxon>Euteleostomi</taxon>
        <taxon>Mammalia</taxon>
        <taxon>Eutheria</taxon>
        <taxon>Laurasiatheria</taxon>
        <taxon>Chiroptera</taxon>
        <taxon>Yinpterochiroptera</taxon>
        <taxon>Pteropodoidea</taxon>
        <taxon>Pteropodidae</taxon>
        <taxon>Rousettinae</taxon>
        <taxon>Rousettus</taxon>
    </lineage>
</organism>
<dbReference type="InterPro" id="IPR051036">
    <property type="entry name" value="SIGLEC"/>
</dbReference>
<feature type="chain" id="PRO_5029507649" description="Ig-like domain-containing protein" evidence="7">
    <location>
        <begin position="17"/>
        <end position="382"/>
    </location>
</feature>
<feature type="region of interest" description="Disordered" evidence="5">
    <location>
        <begin position="174"/>
        <end position="193"/>
    </location>
</feature>
<dbReference type="InterPro" id="IPR013783">
    <property type="entry name" value="Ig-like_fold"/>
</dbReference>
<evidence type="ECO:0000313" key="9">
    <source>
        <dbReference type="EMBL" id="KAF6410665.1"/>
    </source>
</evidence>
<feature type="transmembrane region" description="Helical" evidence="6">
    <location>
        <begin position="329"/>
        <end position="350"/>
    </location>
</feature>
<dbReference type="Proteomes" id="UP000593571">
    <property type="component" value="Unassembled WGS sequence"/>
</dbReference>
<proteinExistence type="predicted"/>
<sequence length="382" mass="42269">MVLPVLWLGLLSHVLMEVTKIPVEEGLCTAVPCKLEFSKDSPSNSMIIGYWLNKNISFPIAINQPSVTRDNNTDGRFHIIWNLEEQDCTLLIHNVLKKDNMTYLSYAEPGKQKSALLKNITLSMSGLTQKPELYIRESLVAGKPVTLTCTIRGPCMETKVLFLSWKGPTMSFNTDGSSNSSSSSVLHFTPKPEDRDTTLQCRLNSLPSLTRSNNSFLVISPPVLFYSSCSFGKILRCNCSFYGIPTPTVRWFMKGIPVNANNMDNILQVTSSVKVPWNNSTISLLGKPEIVMSLRCEGKNRYGIHASSFFLIPDKSSISRMFVKGLVQGIVYGFAASSLFFFFLVLFAHVNSSCGTPAHSSFIMCSRKPPLVLGLGVFAGHP</sequence>
<comment type="caution">
    <text evidence="9">The sequence shown here is derived from an EMBL/GenBank/DDBJ whole genome shotgun (WGS) entry which is preliminary data.</text>
</comment>
<evidence type="ECO:0000256" key="2">
    <source>
        <dbReference type="ARBA" id="ARBA00022692"/>
    </source>
</evidence>
<name>A0A7J8CIH2_ROUAE</name>
<dbReference type="PANTHER" id="PTHR12035">
    <property type="entry name" value="SIALIC ACID BINDING IMMUNOGLOBULIN-LIKE LECTIN"/>
    <property type="match status" value="1"/>
</dbReference>
<dbReference type="PANTHER" id="PTHR12035:SF113">
    <property type="entry name" value="RIKEN CDNA 4931406B18 GENE"/>
    <property type="match status" value="1"/>
</dbReference>
<keyword evidence="2 6" id="KW-0812">Transmembrane</keyword>
<dbReference type="GO" id="GO:0007155">
    <property type="term" value="P:cell adhesion"/>
    <property type="evidence" value="ECO:0007669"/>
    <property type="project" value="TreeGrafter"/>
</dbReference>
<accession>A0A7J8CIH2</accession>
<dbReference type="PROSITE" id="PS50835">
    <property type="entry name" value="IG_LIKE"/>
    <property type="match status" value="1"/>
</dbReference>
<dbReference type="InterPro" id="IPR007110">
    <property type="entry name" value="Ig-like_dom"/>
</dbReference>